<name>F9RI95_9VIBR</name>
<protein>
    <submittedName>
        <fullName evidence="1">Uncharacterized protein</fullName>
    </submittedName>
</protein>
<comment type="caution">
    <text evidence="1">The sequence shown here is derived from an EMBL/GenBank/DDBJ whole genome shotgun (WGS) entry which is preliminary data.</text>
</comment>
<dbReference type="EMBL" id="AFWE01000018">
    <property type="protein sequence ID" value="EGU42427.1"/>
    <property type="molecule type" value="Genomic_DNA"/>
</dbReference>
<organism evidence="1 2">
    <name type="scientific">Vibrio scophthalmi LMG 19158</name>
    <dbReference type="NCBI Taxonomy" id="870967"/>
    <lineage>
        <taxon>Bacteria</taxon>
        <taxon>Pseudomonadati</taxon>
        <taxon>Pseudomonadota</taxon>
        <taxon>Gammaproteobacteria</taxon>
        <taxon>Vibrionales</taxon>
        <taxon>Vibrionaceae</taxon>
        <taxon>Vibrio</taxon>
    </lineage>
</organism>
<gene>
    <name evidence="1" type="ORF">VIS19158_11538</name>
</gene>
<sequence length="69" mass="8365">MARDYIKLRSNFVYIDSVPMFFFQFCKNNEISIELQYFFKKNSKLVQLMYKPKSNDIQLQININSTQNQ</sequence>
<reference evidence="1 2" key="1">
    <citation type="journal article" date="2012" name="Int. J. Syst. Evol. Microbiol.">
        <title>Vibrio caribbeanicus sp. nov., isolated from the marine sponge Scleritoderma cyanea.</title>
        <authorList>
            <person name="Hoffmann M."/>
            <person name="Monday S.R."/>
            <person name="Allard M.W."/>
            <person name="Strain E.A."/>
            <person name="Whittaker P."/>
            <person name="Naum M."/>
            <person name="McCarthy P.J."/>
            <person name="Lopez J.V."/>
            <person name="Fischer M."/>
            <person name="Brown E.W."/>
        </authorList>
    </citation>
    <scope>NUCLEOTIDE SEQUENCE [LARGE SCALE GENOMIC DNA]</scope>
    <source>
        <strain evidence="1 2">LMG 19158</strain>
    </source>
</reference>
<dbReference type="Proteomes" id="UP000004349">
    <property type="component" value="Unassembled WGS sequence"/>
</dbReference>
<proteinExistence type="predicted"/>
<accession>F9RI95</accession>
<evidence type="ECO:0000313" key="2">
    <source>
        <dbReference type="Proteomes" id="UP000004349"/>
    </source>
</evidence>
<evidence type="ECO:0000313" key="1">
    <source>
        <dbReference type="EMBL" id="EGU42427.1"/>
    </source>
</evidence>
<dbReference type="AlphaFoldDB" id="F9RI95"/>